<dbReference type="GO" id="GO:0003676">
    <property type="term" value="F:nucleic acid binding"/>
    <property type="evidence" value="ECO:0007669"/>
    <property type="project" value="InterPro"/>
</dbReference>
<sequence length="61" mass="6740">MSSSGSKAWSGSTKKVKMTILVGAIQVQRTQTRKLYKDYSCSNCKQPGHTRPNCNQPVPLL</sequence>
<dbReference type="GO" id="GO:0008270">
    <property type="term" value="F:zinc ion binding"/>
    <property type="evidence" value="ECO:0007669"/>
    <property type="project" value="InterPro"/>
</dbReference>
<reference evidence="1" key="1">
    <citation type="submission" date="2019-12" db="EMBL/GenBank/DDBJ databases">
        <title>Genome sequencing and annotation of Brassica cretica.</title>
        <authorList>
            <person name="Studholme D.J."/>
            <person name="Sarris P.F."/>
        </authorList>
    </citation>
    <scope>NUCLEOTIDE SEQUENCE</scope>
    <source>
        <strain evidence="1">PFS-001/15</strain>
        <tissue evidence="1">Leaf</tissue>
    </source>
</reference>
<proteinExistence type="predicted"/>
<evidence type="ECO:0008006" key="3">
    <source>
        <dbReference type="Google" id="ProtNLM"/>
    </source>
</evidence>
<organism evidence="1 2">
    <name type="scientific">Brassica cretica</name>
    <name type="common">Mustard</name>
    <dbReference type="NCBI Taxonomy" id="69181"/>
    <lineage>
        <taxon>Eukaryota</taxon>
        <taxon>Viridiplantae</taxon>
        <taxon>Streptophyta</taxon>
        <taxon>Embryophyta</taxon>
        <taxon>Tracheophyta</taxon>
        <taxon>Spermatophyta</taxon>
        <taxon>Magnoliopsida</taxon>
        <taxon>eudicotyledons</taxon>
        <taxon>Gunneridae</taxon>
        <taxon>Pentapetalae</taxon>
        <taxon>rosids</taxon>
        <taxon>malvids</taxon>
        <taxon>Brassicales</taxon>
        <taxon>Brassicaceae</taxon>
        <taxon>Brassiceae</taxon>
        <taxon>Brassica</taxon>
    </lineage>
</organism>
<dbReference type="InterPro" id="IPR036875">
    <property type="entry name" value="Znf_CCHC_sf"/>
</dbReference>
<name>A0A8S9G4K3_BRACR</name>
<dbReference type="AlphaFoldDB" id="A0A8S9G4K3"/>
<dbReference type="SUPFAM" id="SSF57756">
    <property type="entry name" value="Retrovirus zinc finger-like domains"/>
    <property type="match status" value="1"/>
</dbReference>
<evidence type="ECO:0000313" key="2">
    <source>
        <dbReference type="Proteomes" id="UP000712281"/>
    </source>
</evidence>
<protein>
    <recommendedName>
        <fullName evidence="3">CCHC-type domain-containing protein</fullName>
    </recommendedName>
</protein>
<accession>A0A8S9G4K3</accession>
<comment type="caution">
    <text evidence="1">The sequence shown here is derived from an EMBL/GenBank/DDBJ whole genome shotgun (WGS) entry which is preliminary data.</text>
</comment>
<gene>
    <name evidence="1" type="ORF">F2Q68_00031874</name>
</gene>
<dbReference type="EMBL" id="QGKW02002005">
    <property type="protein sequence ID" value="KAF2540491.1"/>
    <property type="molecule type" value="Genomic_DNA"/>
</dbReference>
<evidence type="ECO:0000313" key="1">
    <source>
        <dbReference type="EMBL" id="KAF2540491.1"/>
    </source>
</evidence>
<dbReference type="Proteomes" id="UP000712281">
    <property type="component" value="Unassembled WGS sequence"/>
</dbReference>